<dbReference type="Gene3D" id="3.40.462.20">
    <property type="match status" value="1"/>
</dbReference>
<evidence type="ECO:0000256" key="5">
    <source>
        <dbReference type="ARBA" id="ARBA00023002"/>
    </source>
</evidence>
<dbReference type="PROSITE" id="PS51387">
    <property type="entry name" value="FAD_PCMH"/>
    <property type="match status" value="1"/>
</dbReference>
<dbReference type="PANTHER" id="PTHR42973:SF39">
    <property type="entry name" value="FAD-BINDING PCMH-TYPE DOMAIN-CONTAINING PROTEIN"/>
    <property type="match status" value="1"/>
</dbReference>
<dbReference type="Proteomes" id="UP001219525">
    <property type="component" value="Unassembled WGS sequence"/>
</dbReference>
<feature type="domain" description="FAD-binding PCMH-type" evidence="6">
    <location>
        <begin position="34"/>
        <end position="214"/>
    </location>
</feature>
<dbReference type="InterPro" id="IPR036318">
    <property type="entry name" value="FAD-bd_PCMH-like_sf"/>
</dbReference>
<dbReference type="GO" id="GO:0071949">
    <property type="term" value="F:FAD binding"/>
    <property type="evidence" value="ECO:0007669"/>
    <property type="project" value="InterPro"/>
</dbReference>
<dbReference type="PANTHER" id="PTHR42973">
    <property type="entry name" value="BINDING OXIDOREDUCTASE, PUTATIVE (AFU_ORTHOLOGUE AFUA_1G17690)-RELATED"/>
    <property type="match status" value="1"/>
</dbReference>
<dbReference type="GO" id="GO:0016491">
    <property type="term" value="F:oxidoreductase activity"/>
    <property type="evidence" value="ECO:0007669"/>
    <property type="project" value="UniProtKB-KW"/>
</dbReference>
<keyword evidence="5" id="KW-0560">Oxidoreductase</keyword>
<evidence type="ECO:0000256" key="3">
    <source>
        <dbReference type="ARBA" id="ARBA00022630"/>
    </source>
</evidence>
<comment type="similarity">
    <text evidence="2">Belongs to the oxygen-dependent FAD-linked oxidoreductase family.</text>
</comment>
<dbReference type="InterPro" id="IPR012951">
    <property type="entry name" value="BBE"/>
</dbReference>
<dbReference type="InterPro" id="IPR006094">
    <property type="entry name" value="Oxid_FAD_bind_N"/>
</dbReference>
<evidence type="ECO:0000256" key="4">
    <source>
        <dbReference type="ARBA" id="ARBA00022827"/>
    </source>
</evidence>
<comment type="caution">
    <text evidence="7">The sequence shown here is derived from an EMBL/GenBank/DDBJ whole genome shotgun (WGS) entry which is preliminary data.</text>
</comment>
<dbReference type="SUPFAM" id="SSF56176">
    <property type="entry name" value="FAD-binding/transporter-associated domain-like"/>
    <property type="match status" value="1"/>
</dbReference>
<dbReference type="InterPro" id="IPR016169">
    <property type="entry name" value="FAD-bd_PCMH_sub2"/>
</dbReference>
<protein>
    <recommendedName>
        <fullName evidence="6">FAD-binding PCMH-type domain-containing protein</fullName>
    </recommendedName>
</protein>
<evidence type="ECO:0000313" key="8">
    <source>
        <dbReference type="Proteomes" id="UP001219525"/>
    </source>
</evidence>
<dbReference type="EMBL" id="JARJCW010000015">
    <property type="protein sequence ID" value="KAJ7216656.1"/>
    <property type="molecule type" value="Genomic_DNA"/>
</dbReference>
<evidence type="ECO:0000259" key="6">
    <source>
        <dbReference type="PROSITE" id="PS51387"/>
    </source>
</evidence>
<dbReference type="InterPro" id="IPR016166">
    <property type="entry name" value="FAD-bd_PCMH"/>
</dbReference>
<reference evidence="7" key="1">
    <citation type="submission" date="2023-03" db="EMBL/GenBank/DDBJ databases">
        <title>Massive genome expansion in bonnet fungi (Mycena s.s.) driven by repeated elements and novel gene families across ecological guilds.</title>
        <authorList>
            <consortium name="Lawrence Berkeley National Laboratory"/>
            <person name="Harder C.B."/>
            <person name="Miyauchi S."/>
            <person name="Viragh M."/>
            <person name="Kuo A."/>
            <person name="Thoen E."/>
            <person name="Andreopoulos B."/>
            <person name="Lu D."/>
            <person name="Skrede I."/>
            <person name="Drula E."/>
            <person name="Henrissat B."/>
            <person name="Morin E."/>
            <person name="Kohler A."/>
            <person name="Barry K."/>
            <person name="LaButti K."/>
            <person name="Morin E."/>
            <person name="Salamov A."/>
            <person name="Lipzen A."/>
            <person name="Mereny Z."/>
            <person name="Hegedus B."/>
            <person name="Baldrian P."/>
            <person name="Stursova M."/>
            <person name="Weitz H."/>
            <person name="Taylor A."/>
            <person name="Grigoriev I.V."/>
            <person name="Nagy L.G."/>
            <person name="Martin F."/>
            <person name="Kauserud H."/>
        </authorList>
    </citation>
    <scope>NUCLEOTIDE SEQUENCE</scope>
    <source>
        <strain evidence="7">9144</strain>
    </source>
</reference>
<dbReference type="Gene3D" id="3.30.465.10">
    <property type="match status" value="1"/>
</dbReference>
<keyword evidence="4" id="KW-0274">FAD</keyword>
<proteinExistence type="inferred from homology"/>
<gene>
    <name evidence="7" type="ORF">GGX14DRAFT_359110</name>
</gene>
<dbReference type="Pfam" id="PF01565">
    <property type="entry name" value="FAD_binding_4"/>
    <property type="match status" value="1"/>
</dbReference>
<organism evidence="7 8">
    <name type="scientific">Mycena pura</name>
    <dbReference type="NCBI Taxonomy" id="153505"/>
    <lineage>
        <taxon>Eukaryota</taxon>
        <taxon>Fungi</taxon>
        <taxon>Dikarya</taxon>
        <taxon>Basidiomycota</taxon>
        <taxon>Agaricomycotina</taxon>
        <taxon>Agaricomycetes</taxon>
        <taxon>Agaricomycetidae</taxon>
        <taxon>Agaricales</taxon>
        <taxon>Marasmiineae</taxon>
        <taxon>Mycenaceae</taxon>
        <taxon>Mycena</taxon>
    </lineage>
</organism>
<evidence type="ECO:0000313" key="7">
    <source>
        <dbReference type="EMBL" id="KAJ7216656.1"/>
    </source>
</evidence>
<sequence>MDKVVTALENAKVPLSKRGELDYERSVETSNLLYRFSRPEFVLLPETPAHVQAIVRRAQADKFPLTIKCGGHSYAGHSTAFEGVSLDLRRMNTAELDMTSKTITIGGGCQWAQVYKTLINGQHDGFVVNGGRCPSVGVGGFLLGGGLGPFSRSIGMGSDTIKEITIVTAEGKLVTVKDTDSRKSNEGRLFWALRGAGGGNFGVVVEFKLAVKQLRSPNREVVASRYQWFSNTEDDLLADETFMTTMNKFYTTNWPENITIDSTWTCDLGKDKAKGNGVRFTTCFDGSKTEFDTVIDKYVKHAKLAEQLKRRSLPESTTRFLHETLVAQWSEETQRAIPTNKKYYIYSSFVLRNDRRTIERITLLLRDKFRAFRELFPGEKGEFLATFIHCGGKMGQAVDSAYFWREAVYHMYLTVEWEDKWLERDMRGFLYATKLAMRPFSLQGEAAFVNFPDGAFPAEVHERAYWGNNREELRRIKQIWDKDNFFKSRQGVLLPTGRPEVTPDWNKLPSDETLTDTFATQQWEVYASKRSIIEDRKWLTDLGL</sequence>
<keyword evidence="3" id="KW-0285">Flavoprotein</keyword>
<name>A0AAD6YEE6_9AGAR</name>
<dbReference type="InterPro" id="IPR050416">
    <property type="entry name" value="FAD-linked_Oxidoreductase"/>
</dbReference>
<evidence type="ECO:0000256" key="2">
    <source>
        <dbReference type="ARBA" id="ARBA00005466"/>
    </source>
</evidence>
<comment type="cofactor">
    <cofactor evidence="1">
        <name>FAD</name>
        <dbReference type="ChEBI" id="CHEBI:57692"/>
    </cofactor>
</comment>
<accession>A0AAD6YEE6</accession>
<keyword evidence="8" id="KW-1185">Reference proteome</keyword>
<dbReference type="AlphaFoldDB" id="A0AAD6YEE6"/>
<dbReference type="Pfam" id="PF08031">
    <property type="entry name" value="BBE"/>
    <property type="match status" value="1"/>
</dbReference>
<evidence type="ECO:0000256" key="1">
    <source>
        <dbReference type="ARBA" id="ARBA00001974"/>
    </source>
</evidence>